<keyword evidence="4" id="KW-1185">Reference proteome</keyword>
<dbReference type="EMBL" id="BMEX01000012">
    <property type="protein sequence ID" value="GGA52590.1"/>
    <property type="molecule type" value="Genomic_DNA"/>
</dbReference>
<dbReference type="RefSeq" id="WP_188433059.1">
    <property type="nucleotide sequence ID" value="NZ_BMEX01000012.1"/>
</dbReference>
<proteinExistence type="inferred from homology"/>
<evidence type="ECO:0000313" key="3">
    <source>
        <dbReference type="EMBL" id="GGA52590.1"/>
    </source>
</evidence>
<dbReference type="PANTHER" id="PTHR11487:SF0">
    <property type="entry name" value="S-ACYL FATTY ACID SYNTHASE THIOESTERASE, MEDIUM CHAIN"/>
    <property type="match status" value="1"/>
</dbReference>
<protein>
    <submittedName>
        <fullName evidence="3">Thioesterase</fullName>
    </submittedName>
</protein>
<evidence type="ECO:0000256" key="1">
    <source>
        <dbReference type="ARBA" id="ARBA00007169"/>
    </source>
</evidence>
<dbReference type="Gene3D" id="3.40.50.1820">
    <property type="entry name" value="alpha/beta hydrolase"/>
    <property type="match status" value="1"/>
</dbReference>
<reference evidence="4" key="1">
    <citation type="journal article" date="2019" name="Int. J. Syst. Evol. Microbiol.">
        <title>The Global Catalogue of Microorganisms (GCM) 10K type strain sequencing project: providing services to taxonomists for standard genome sequencing and annotation.</title>
        <authorList>
            <consortium name="The Broad Institute Genomics Platform"/>
            <consortium name="The Broad Institute Genome Sequencing Center for Infectious Disease"/>
            <person name="Wu L."/>
            <person name="Ma J."/>
        </authorList>
    </citation>
    <scope>NUCLEOTIDE SEQUENCE [LARGE SCALE GENOMIC DNA]</scope>
    <source>
        <strain evidence="4">CGMCC 1.12404</strain>
    </source>
</reference>
<dbReference type="InterPro" id="IPR001031">
    <property type="entry name" value="Thioesterase"/>
</dbReference>
<comment type="similarity">
    <text evidence="1">Belongs to the thioesterase family.</text>
</comment>
<sequence length="247" mass="28396">MRKIKLFCLPYAGGSATVIYRKWKKSLHPQIECYPIELAGRGRRFTEPLYASWDDAMEDTFDLVKPYLDGSPVAFFGYSMGSLLVFELAHKMKDWTGQDPLHVFLAARPAPNRPRNRRNIHHLPDTEFLDEVMKMGGTPEEILKHQDLLHLLLPVLRADFKITETYEYCAKGTELHCDLSVLGGVKDSIGEEDLVAWSSYTSGKTSIHLFNGDHFFIHDHTDGIVHLIHQKLLRYSLIRKEPKNKFV</sequence>
<evidence type="ECO:0000259" key="2">
    <source>
        <dbReference type="Pfam" id="PF00975"/>
    </source>
</evidence>
<dbReference type="InterPro" id="IPR012223">
    <property type="entry name" value="TEII"/>
</dbReference>
<organism evidence="3 4">
    <name type="scientific">Kroppenstedtia guangzhouensis</name>
    <dbReference type="NCBI Taxonomy" id="1274356"/>
    <lineage>
        <taxon>Bacteria</taxon>
        <taxon>Bacillati</taxon>
        <taxon>Bacillota</taxon>
        <taxon>Bacilli</taxon>
        <taxon>Bacillales</taxon>
        <taxon>Thermoactinomycetaceae</taxon>
        <taxon>Kroppenstedtia</taxon>
    </lineage>
</organism>
<dbReference type="InterPro" id="IPR029058">
    <property type="entry name" value="AB_hydrolase_fold"/>
</dbReference>
<feature type="domain" description="Thioesterase" evidence="2">
    <location>
        <begin position="5"/>
        <end position="231"/>
    </location>
</feature>
<comment type="caution">
    <text evidence="3">The sequence shown here is derived from an EMBL/GenBank/DDBJ whole genome shotgun (WGS) entry which is preliminary data.</text>
</comment>
<dbReference type="PANTHER" id="PTHR11487">
    <property type="entry name" value="THIOESTERASE"/>
    <property type="match status" value="1"/>
</dbReference>
<evidence type="ECO:0000313" key="4">
    <source>
        <dbReference type="Proteomes" id="UP000617979"/>
    </source>
</evidence>
<dbReference type="SUPFAM" id="SSF53474">
    <property type="entry name" value="alpha/beta-Hydrolases"/>
    <property type="match status" value="1"/>
</dbReference>
<name>A0ABQ1GYS2_9BACL</name>
<dbReference type="Proteomes" id="UP000617979">
    <property type="component" value="Unassembled WGS sequence"/>
</dbReference>
<dbReference type="Pfam" id="PF00975">
    <property type="entry name" value="Thioesterase"/>
    <property type="match status" value="1"/>
</dbReference>
<accession>A0ABQ1GYS2</accession>
<gene>
    <name evidence="3" type="ORF">GCM10007416_27080</name>
</gene>